<keyword evidence="3" id="KW-1185">Reference proteome</keyword>
<evidence type="ECO:0000313" key="2">
    <source>
        <dbReference type="EMBL" id="SKC41384.1"/>
    </source>
</evidence>
<keyword evidence="1" id="KW-1133">Transmembrane helix</keyword>
<keyword evidence="1" id="KW-0472">Membrane</keyword>
<protein>
    <submittedName>
        <fullName evidence="2">Uncharacterized protein</fullName>
    </submittedName>
</protein>
<dbReference type="EMBL" id="FUZQ01000001">
    <property type="protein sequence ID" value="SKC41384.1"/>
    <property type="molecule type" value="Genomic_DNA"/>
</dbReference>
<proteinExistence type="predicted"/>
<dbReference type="AlphaFoldDB" id="A0A1T5IQC1"/>
<dbReference type="Proteomes" id="UP000189777">
    <property type="component" value="Unassembled WGS sequence"/>
</dbReference>
<feature type="transmembrane region" description="Helical" evidence="1">
    <location>
        <begin position="154"/>
        <end position="174"/>
    </location>
</feature>
<sequence>MKPRPSSSVSVPAPRSEDDAWARWGTWWLPLGPVLVASYATVMVLTILVLEPLAAMPGMTPAQISAALAAEGMTVAGKVPFLVGWAVLGVALSVAACAVALRRRVAPDTAVALQLAVLALGAPAFFWGGFDMGMDLADTFGIVGGYHSAVPPPLYAISGWALAALVVLQVPRVVRLLRAGRG</sequence>
<keyword evidence="1" id="KW-0812">Transmembrane</keyword>
<feature type="transmembrane region" description="Helical" evidence="1">
    <location>
        <begin position="27"/>
        <end position="50"/>
    </location>
</feature>
<dbReference type="OrthoDB" id="4794482at2"/>
<name>A0A1T5IQC1_9MICO</name>
<dbReference type="RefSeq" id="WP_079571231.1">
    <property type="nucleotide sequence ID" value="NZ_FUZQ01000001.1"/>
</dbReference>
<evidence type="ECO:0000313" key="3">
    <source>
        <dbReference type="Proteomes" id="UP000189777"/>
    </source>
</evidence>
<evidence type="ECO:0000256" key="1">
    <source>
        <dbReference type="SAM" id="Phobius"/>
    </source>
</evidence>
<feature type="transmembrane region" description="Helical" evidence="1">
    <location>
        <begin position="82"/>
        <end position="101"/>
    </location>
</feature>
<accession>A0A1T5IQC1</accession>
<reference evidence="2 3" key="1">
    <citation type="submission" date="2017-02" db="EMBL/GenBank/DDBJ databases">
        <authorList>
            <person name="Peterson S.W."/>
        </authorList>
    </citation>
    <scope>NUCLEOTIDE SEQUENCE [LARGE SCALE GENOMIC DNA]</scope>
    <source>
        <strain evidence="2 3">DSM 21481</strain>
    </source>
</reference>
<organism evidence="2 3">
    <name type="scientific">Krasilnikoviella flava</name>
    <dbReference type="NCBI Taxonomy" id="526729"/>
    <lineage>
        <taxon>Bacteria</taxon>
        <taxon>Bacillati</taxon>
        <taxon>Actinomycetota</taxon>
        <taxon>Actinomycetes</taxon>
        <taxon>Micrococcales</taxon>
        <taxon>Promicromonosporaceae</taxon>
        <taxon>Krasilnikoviella</taxon>
    </lineage>
</organism>
<gene>
    <name evidence="2" type="ORF">SAMN04324258_0807</name>
</gene>
<feature type="transmembrane region" description="Helical" evidence="1">
    <location>
        <begin position="110"/>
        <end position="130"/>
    </location>
</feature>